<dbReference type="Pfam" id="PF03060">
    <property type="entry name" value="NMO"/>
    <property type="match status" value="1"/>
</dbReference>
<evidence type="ECO:0000313" key="5">
    <source>
        <dbReference type="EMBL" id="CBF90196.1"/>
    </source>
</evidence>
<dbReference type="EMBL" id="BN001308">
    <property type="protein sequence ID" value="CBF90196.1"/>
    <property type="molecule type" value="Genomic_DNA"/>
</dbReference>
<dbReference type="KEGG" id="ani:ANIA_00102"/>
<dbReference type="GeneID" id="2875878"/>
<dbReference type="HOGENOM" id="CLU_038732_2_3_1"/>
<sequence length="326" mass="34657">MRLSLFPLSANPKKDLNGSNGPSGDSKPGPSSRNVRGVLPKLAAAVSNAGGLGVIGGGTYTLDQLRKALEELKGYLVDKNSLFGVDLLIPQVGGNARKSKSTTLMPDGLIEIIIESGAKLFVCAVGIPPARVVKRLHEGDLLCSRGGEGGGHTGDIPTVILIPAVEKVIGNQKTGGLFNGQSLAAALMLGASAVWIGTRFILCDEAGSSSSHQQAVQEAGHGDIIRTTVFTGRPLHARATPYLRRWEENRREEKLQLQSQGLIPMDQERKAKPHDEEELDNEHPVLMGKVAAMVTEKLPASQIVQEMVNEAAHLSMQGGAWSSCRI</sequence>
<keyword evidence="2" id="KW-0288">FMN</keyword>
<proteinExistence type="predicted"/>
<dbReference type="CDD" id="cd04730">
    <property type="entry name" value="NPD_like"/>
    <property type="match status" value="1"/>
</dbReference>
<dbReference type="GO" id="GO:0016491">
    <property type="term" value="F:oxidoreductase activity"/>
    <property type="evidence" value="ECO:0000318"/>
    <property type="project" value="GO_Central"/>
</dbReference>
<name>C8VQM4_EMENI</name>
<dbReference type="VEuPathDB" id="FungiDB:AN0102"/>
<evidence type="ECO:0000256" key="4">
    <source>
        <dbReference type="SAM" id="MobiDB-lite"/>
    </source>
</evidence>
<feature type="region of interest" description="Disordered" evidence="4">
    <location>
        <begin position="1"/>
        <end position="34"/>
    </location>
</feature>
<dbReference type="InterPro" id="IPR004136">
    <property type="entry name" value="NMO"/>
</dbReference>
<dbReference type="PANTHER" id="PTHR32332">
    <property type="entry name" value="2-NITROPROPANE DIOXYGENASE"/>
    <property type="match status" value="1"/>
</dbReference>
<dbReference type="RefSeq" id="XP_050469336.1">
    <property type="nucleotide sequence ID" value="XM_050611070.1"/>
</dbReference>
<dbReference type="GO" id="GO:0018580">
    <property type="term" value="F:nitronate monooxygenase activity"/>
    <property type="evidence" value="ECO:0007669"/>
    <property type="project" value="InterPro"/>
</dbReference>
<dbReference type="STRING" id="227321.C8VQM4"/>
<keyword evidence="6" id="KW-1185">Reference proteome</keyword>
<reference evidence="6" key="2">
    <citation type="journal article" date="2009" name="Fungal Genet. Biol.">
        <title>The 2008 update of the Aspergillus nidulans genome annotation: a community effort.</title>
        <authorList>
            <person name="Wortman J.R."/>
            <person name="Gilsenan J.M."/>
            <person name="Joardar V."/>
            <person name="Deegan J."/>
            <person name="Clutterbuck J."/>
            <person name="Andersen M.R."/>
            <person name="Archer D."/>
            <person name="Bencina M."/>
            <person name="Braus G."/>
            <person name="Coutinho P."/>
            <person name="von Dohren H."/>
            <person name="Doonan J."/>
            <person name="Driessen A.J."/>
            <person name="Durek P."/>
            <person name="Espeso E."/>
            <person name="Fekete E."/>
            <person name="Flipphi M."/>
            <person name="Estrada C.G."/>
            <person name="Geysens S."/>
            <person name="Goldman G."/>
            <person name="de Groot P.W."/>
            <person name="Hansen K."/>
            <person name="Harris S.D."/>
            <person name="Heinekamp T."/>
            <person name="Helmstaedt K."/>
            <person name="Henrissat B."/>
            <person name="Hofmann G."/>
            <person name="Homan T."/>
            <person name="Horio T."/>
            <person name="Horiuchi H."/>
            <person name="James S."/>
            <person name="Jones M."/>
            <person name="Karaffa L."/>
            <person name="Karanyi Z."/>
            <person name="Kato M."/>
            <person name="Keller N."/>
            <person name="Kelly D.E."/>
            <person name="Kiel J.A."/>
            <person name="Kim J.M."/>
            <person name="van der Klei I.J."/>
            <person name="Klis F.M."/>
            <person name="Kovalchuk A."/>
            <person name="Krasevec N."/>
            <person name="Kubicek C.P."/>
            <person name="Liu B."/>
            <person name="Maccabe A."/>
            <person name="Meyer V."/>
            <person name="Mirabito P."/>
            <person name="Miskei M."/>
            <person name="Mos M."/>
            <person name="Mullins J."/>
            <person name="Nelson D.R."/>
            <person name="Nielsen J."/>
            <person name="Oakley B.R."/>
            <person name="Osmani S.A."/>
            <person name="Pakula T."/>
            <person name="Paszewski A."/>
            <person name="Paulsen I."/>
            <person name="Pilsyk S."/>
            <person name="Pocsi I."/>
            <person name="Punt P.J."/>
            <person name="Ram A.F."/>
            <person name="Ren Q."/>
            <person name="Robellet X."/>
            <person name="Robson G."/>
            <person name="Seiboth B."/>
            <person name="van Solingen P."/>
            <person name="Specht T."/>
            <person name="Sun J."/>
            <person name="Taheri-Talesh N."/>
            <person name="Takeshita N."/>
            <person name="Ussery D."/>
            <person name="vanKuyk P.A."/>
            <person name="Visser H."/>
            <person name="van de Vondervoort P.J."/>
            <person name="de Vries R.P."/>
            <person name="Walton J."/>
            <person name="Xiang X."/>
            <person name="Xiong Y."/>
            <person name="Zeng A.P."/>
            <person name="Brandt B.W."/>
            <person name="Cornell M.J."/>
            <person name="van den Hondel C.A."/>
            <person name="Visser J."/>
            <person name="Oliver S.G."/>
            <person name="Turner G."/>
        </authorList>
    </citation>
    <scope>GENOME REANNOTATION</scope>
    <source>
        <strain evidence="6">FGSC A4 / ATCC 38163 / CBS 112.46 / NRRL 194 / M139</strain>
    </source>
</reference>
<keyword evidence="3" id="KW-0560">Oxidoreductase</keyword>
<dbReference type="AlphaFoldDB" id="C8VQM4"/>
<dbReference type="InterPro" id="IPR013785">
    <property type="entry name" value="Aldolase_TIM"/>
</dbReference>
<dbReference type="Proteomes" id="UP000000560">
    <property type="component" value="Chromosome VIII"/>
</dbReference>
<dbReference type="PANTHER" id="PTHR32332:SF31">
    <property type="entry name" value="2-NITROPROPANE DIOXYGENASE FAMILY, PUTATIVE (AFU_ORTHOLOGUE AFUA_2G09850)-RELATED"/>
    <property type="match status" value="1"/>
</dbReference>
<accession>C8VQM4</accession>
<evidence type="ECO:0000256" key="3">
    <source>
        <dbReference type="ARBA" id="ARBA00023002"/>
    </source>
</evidence>
<dbReference type="SUPFAM" id="SSF51412">
    <property type="entry name" value="Inosine monophosphate dehydrogenase (IMPDH)"/>
    <property type="match status" value="1"/>
</dbReference>
<dbReference type="FunCoup" id="C8VQM4">
    <property type="interactions" value="20"/>
</dbReference>
<evidence type="ECO:0000313" key="6">
    <source>
        <dbReference type="Proteomes" id="UP000000560"/>
    </source>
</evidence>
<keyword evidence="1" id="KW-0285">Flavoprotein</keyword>
<dbReference type="eggNOG" id="ENOG502QTWN">
    <property type="taxonomic scope" value="Eukaryota"/>
</dbReference>
<organism evidence="5 6">
    <name type="scientific">Emericella nidulans (strain FGSC A4 / ATCC 38163 / CBS 112.46 / NRRL 194 / M139)</name>
    <name type="common">Aspergillus nidulans</name>
    <dbReference type="NCBI Taxonomy" id="227321"/>
    <lineage>
        <taxon>Eukaryota</taxon>
        <taxon>Fungi</taxon>
        <taxon>Dikarya</taxon>
        <taxon>Ascomycota</taxon>
        <taxon>Pezizomycotina</taxon>
        <taxon>Eurotiomycetes</taxon>
        <taxon>Eurotiomycetidae</taxon>
        <taxon>Eurotiales</taxon>
        <taxon>Aspergillaceae</taxon>
        <taxon>Aspergillus</taxon>
        <taxon>Aspergillus subgen. Nidulantes</taxon>
    </lineage>
</organism>
<dbReference type="InParanoid" id="C8VQM4"/>
<feature type="compositionally biased region" description="Low complexity" evidence="4">
    <location>
        <begin position="18"/>
        <end position="32"/>
    </location>
</feature>
<evidence type="ECO:0000256" key="1">
    <source>
        <dbReference type="ARBA" id="ARBA00022630"/>
    </source>
</evidence>
<evidence type="ECO:0000256" key="2">
    <source>
        <dbReference type="ARBA" id="ARBA00022643"/>
    </source>
</evidence>
<gene>
    <name evidence="5" type="ORF">ANIA_00102</name>
</gene>
<dbReference type="Gene3D" id="3.20.20.70">
    <property type="entry name" value="Aldolase class I"/>
    <property type="match status" value="2"/>
</dbReference>
<reference evidence="6" key="1">
    <citation type="journal article" date="2005" name="Nature">
        <title>Sequencing of Aspergillus nidulans and comparative analysis with A. fumigatus and A. oryzae.</title>
        <authorList>
            <person name="Galagan J.E."/>
            <person name="Calvo S.E."/>
            <person name="Cuomo C."/>
            <person name="Ma L.J."/>
            <person name="Wortman J.R."/>
            <person name="Batzoglou S."/>
            <person name="Lee S.I."/>
            <person name="Basturkmen M."/>
            <person name="Spevak C.C."/>
            <person name="Clutterbuck J."/>
            <person name="Kapitonov V."/>
            <person name="Jurka J."/>
            <person name="Scazzocchio C."/>
            <person name="Farman M."/>
            <person name="Butler J."/>
            <person name="Purcell S."/>
            <person name="Harris S."/>
            <person name="Braus G.H."/>
            <person name="Draht O."/>
            <person name="Busch S."/>
            <person name="D'Enfert C."/>
            <person name="Bouchier C."/>
            <person name="Goldman G.H."/>
            <person name="Bell-Pedersen D."/>
            <person name="Griffiths-Jones S."/>
            <person name="Doonan J.H."/>
            <person name="Yu J."/>
            <person name="Vienken K."/>
            <person name="Pain A."/>
            <person name="Freitag M."/>
            <person name="Selker E.U."/>
            <person name="Archer D.B."/>
            <person name="Penalva M.A."/>
            <person name="Oakley B.R."/>
            <person name="Momany M."/>
            <person name="Tanaka T."/>
            <person name="Kumagai T."/>
            <person name="Asai K."/>
            <person name="Machida M."/>
            <person name="Nierman W.C."/>
            <person name="Denning D.W."/>
            <person name="Caddick M."/>
            <person name="Hynes M."/>
            <person name="Paoletti M."/>
            <person name="Fischer R."/>
            <person name="Miller B."/>
            <person name="Dyer P."/>
            <person name="Sachs M.S."/>
            <person name="Osmani S.A."/>
            <person name="Birren B.W."/>
        </authorList>
    </citation>
    <scope>NUCLEOTIDE SEQUENCE [LARGE SCALE GENOMIC DNA]</scope>
    <source>
        <strain evidence="6">FGSC A4 / ATCC 38163 / CBS 112.46 / NRRL 194 / M139</strain>
    </source>
</reference>
<protein>
    <submittedName>
        <fullName evidence="5">Uncharacterized protein</fullName>
    </submittedName>
</protein>
<dbReference type="OrthoDB" id="10265891at2759"/>